<keyword evidence="3" id="KW-1185">Reference proteome</keyword>
<dbReference type="EMBL" id="FOKA01000005">
    <property type="protein sequence ID" value="SFB02007.1"/>
    <property type="molecule type" value="Genomic_DNA"/>
</dbReference>
<name>A0A1I0XMR7_9CELL</name>
<evidence type="ECO:0000313" key="3">
    <source>
        <dbReference type="Proteomes" id="UP000199012"/>
    </source>
</evidence>
<evidence type="ECO:0000256" key="1">
    <source>
        <dbReference type="SAM" id="MobiDB-lite"/>
    </source>
</evidence>
<accession>A0A1I0XMR7</accession>
<feature type="region of interest" description="Disordered" evidence="1">
    <location>
        <begin position="1"/>
        <end position="25"/>
    </location>
</feature>
<dbReference type="AlphaFoldDB" id="A0A1I0XMR7"/>
<organism evidence="2 3">
    <name type="scientific">Cellulomonas marina</name>
    <dbReference type="NCBI Taxonomy" id="988821"/>
    <lineage>
        <taxon>Bacteria</taxon>
        <taxon>Bacillati</taxon>
        <taxon>Actinomycetota</taxon>
        <taxon>Actinomycetes</taxon>
        <taxon>Micrococcales</taxon>
        <taxon>Cellulomonadaceae</taxon>
        <taxon>Cellulomonas</taxon>
    </lineage>
</organism>
<evidence type="ECO:0008006" key="4">
    <source>
        <dbReference type="Google" id="ProtNLM"/>
    </source>
</evidence>
<evidence type="ECO:0000313" key="2">
    <source>
        <dbReference type="EMBL" id="SFB02007.1"/>
    </source>
</evidence>
<reference evidence="2 3" key="1">
    <citation type="submission" date="2016-10" db="EMBL/GenBank/DDBJ databases">
        <authorList>
            <person name="de Groot N.N."/>
        </authorList>
    </citation>
    <scope>NUCLEOTIDE SEQUENCE [LARGE SCALE GENOMIC DNA]</scope>
    <source>
        <strain evidence="2 3">CGMCC 4.6945</strain>
    </source>
</reference>
<dbReference type="STRING" id="988821.SAMN05421867_105152"/>
<gene>
    <name evidence="2" type="ORF">SAMN05421867_105152</name>
</gene>
<sequence length="262" mass="27210">MPALLHAGPVQTTTDAPTSRPDDRAGAWWAPAREDRHRQACARVVLAVPGVTVSHASAAALHGLPVPVRLGAVEVTRVVHRWRPGVRGALVRVVRRPPGAVVLGGVPVTSVARTVVDVARTRPSPVALTVADAALRAGLVSAEELDEEVDRAGAGPGVRAARRVVAHADGRSRSPEESVSRARLLEAGVALPVLHPSPTDAGPGVAFWWPRHGAAGRLVPAGHAARGHPWTVEGRVRVVAWTWADALAGAPVVARLGAAGVR</sequence>
<dbReference type="Proteomes" id="UP000199012">
    <property type="component" value="Unassembled WGS sequence"/>
</dbReference>
<proteinExistence type="predicted"/>
<protein>
    <recommendedName>
        <fullName evidence="4">Transcriptional regulator, AbiEi antitoxin, Type IV TA system</fullName>
    </recommendedName>
</protein>